<organism evidence="2 3">
    <name type="scientific">Snodgrassella alvi SCGC AB-598-J21</name>
    <dbReference type="NCBI Taxonomy" id="1385367"/>
    <lineage>
        <taxon>Bacteria</taxon>
        <taxon>Pseudomonadati</taxon>
        <taxon>Pseudomonadota</taxon>
        <taxon>Betaproteobacteria</taxon>
        <taxon>Neisseriales</taxon>
        <taxon>Neisseriaceae</taxon>
        <taxon>Snodgrassella</taxon>
    </lineage>
</organism>
<evidence type="ECO:0000313" key="2">
    <source>
        <dbReference type="EMBL" id="KEQ00420.1"/>
    </source>
</evidence>
<evidence type="ECO:0000256" key="1">
    <source>
        <dbReference type="SAM" id="Phobius"/>
    </source>
</evidence>
<dbReference type="AlphaFoldDB" id="A0A074VD77"/>
<sequence length="110" mass="11897">MNEAFTLATCFALAGGFLGSLVVSDYRRYGVMLTVTFIIIGMVFSAAVTEYFFTQDHPWLFAGAGVFAGMASKSLLDAFKATAPKLAKKLINAVCNRAEKIIGDTDDKKK</sequence>
<keyword evidence="1" id="KW-0812">Transmembrane</keyword>
<gene>
    <name evidence="2" type="ORF">SASC598J21_018210</name>
</gene>
<feature type="transmembrane region" description="Helical" evidence="1">
    <location>
        <begin position="59"/>
        <end position="79"/>
    </location>
</feature>
<evidence type="ECO:0000313" key="3">
    <source>
        <dbReference type="Proteomes" id="UP000027644"/>
    </source>
</evidence>
<dbReference type="EMBL" id="AVQL01000451">
    <property type="protein sequence ID" value="KEQ00420.1"/>
    <property type="molecule type" value="Genomic_DNA"/>
</dbReference>
<comment type="caution">
    <text evidence="2">The sequence shown here is derived from an EMBL/GenBank/DDBJ whole genome shotgun (WGS) entry which is preliminary data.</text>
</comment>
<reference evidence="2 3" key="1">
    <citation type="journal article" date="2014" name="PLoS Genet.">
        <title>Hidden diversity in honey bee gut symbionts detected by single-cell genomics.</title>
        <authorList>
            <person name="Engel P."/>
            <person name="Stepanauskas R."/>
            <person name="Moran N."/>
        </authorList>
    </citation>
    <scope>NUCLEOTIDE SEQUENCE [LARGE SCALE GENOMIC DNA]</scope>
    <source>
        <strain evidence="2 3">SCGC AB-598-J21</strain>
    </source>
</reference>
<dbReference type="Proteomes" id="UP000027644">
    <property type="component" value="Unassembled WGS sequence"/>
</dbReference>
<protein>
    <submittedName>
        <fullName evidence="2">CobD/Cbib protein</fullName>
    </submittedName>
</protein>
<accession>A0A074VD77</accession>
<feature type="transmembrane region" description="Helical" evidence="1">
    <location>
        <begin position="6"/>
        <end position="24"/>
    </location>
</feature>
<proteinExistence type="predicted"/>
<keyword evidence="1" id="KW-0472">Membrane</keyword>
<name>A0A074VD77_9NEIS</name>
<keyword evidence="1" id="KW-1133">Transmembrane helix</keyword>
<feature type="transmembrane region" description="Helical" evidence="1">
    <location>
        <begin position="31"/>
        <end position="53"/>
    </location>
</feature>